<evidence type="ECO:0000259" key="6">
    <source>
        <dbReference type="PROSITE" id="PS50238"/>
    </source>
</evidence>
<name>A0A8C2NIL5_CAPHI</name>
<dbReference type="Gene3D" id="1.10.555.10">
    <property type="entry name" value="Rho GTPase activation protein"/>
    <property type="match status" value="1"/>
</dbReference>
<keyword evidence="4" id="KW-0963">Cytoplasm</keyword>
<evidence type="ECO:0000256" key="2">
    <source>
        <dbReference type="ARBA" id="ARBA00004496"/>
    </source>
</evidence>
<dbReference type="InterPro" id="IPR000198">
    <property type="entry name" value="RhoGAP_dom"/>
</dbReference>
<dbReference type="PANTHER" id="PTHR23176:SF108">
    <property type="entry name" value="RHO GTPASE-ACTIVATING PROTEIN 15"/>
    <property type="match status" value="1"/>
</dbReference>
<organism evidence="7">
    <name type="scientific">Capra hircus</name>
    <name type="common">Goat</name>
    <dbReference type="NCBI Taxonomy" id="9925"/>
    <lineage>
        <taxon>Eukaryota</taxon>
        <taxon>Metazoa</taxon>
        <taxon>Chordata</taxon>
        <taxon>Craniata</taxon>
        <taxon>Vertebrata</taxon>
        <taxon>Euteleostomi</taxon>
        <taxon>Mammalia</taxon>
        <taxon>Eutheria</taxon>
        <taxon>Laurasiatheria</taxon>
        <taxon>Artiodactyla</taxon>
        <taxon>Ruminantia</taxon>
        <taxon>Pecora</taxon>
        <taxon>Bovidae</taxon>
        <taxon>Caprinae</taxon>
        <taxon>Capra</taxon>
    </lineage>
</organism>
<reference evidence="7" key="2">
    <citation type="submission" date="2025-08" db="UniProtKB">
        <authorList>
            <consortium name="Ensembl"/>
        </authorList>
    </citation>
    <scope>IDENTIFICATION</scope>
</reference>
<evidence type="ECO:0000256" key="5">
    <source>
        <dbReference type="ARBA" id="ARBA00023136"/>
    </source>
</evidence>
<accession>A0A8C2NIL5</accession>
<evidence type="ECO:0000313" key="7">
    <source>
        <dbReference type="Ensembl" id="ENSCHIP00010005373.1"/>
    </source>
</evidence>
<dbReference type="PANTHER" id="PTHR23176">
    <property type="entry name" value="RHO/RAC/CDC GTPASE-ACTIVATING PROTEIN"/>
    <property type="match status" value="1"/>
</dbReference>
<evidence type="ECO:0000256" key="3">
    <source>
        <dbReference type="ARBA" id="ARBA00022468"/>
    </source>
</evidence>
<dbReference type="InterPro" id="IPR050729">
    <property type="entry name" value="Rho-GAP"/>
</dbReference>
<evidence type="ECO:0000256" key="4">
    <source>
        <dbReference type="ARBA" id="ARBA00022490"/>
    </source>
</evidence>
<evidence type="ECO:0000256" key="1">
    <source>
        <dbReference type="ARBA" id="ARBA00004170"/>
    </source>
</evidence>
<reference evidence="7" key="1">
    <citation type="submission" date="2019-03" db="EMBL/GenBank/DDBJ databases">
        <title>Genome sequencing and reference-guided assembly of Black Bengal Goat (Capra hircus).</title>
        <authorList>
            <person name="Siddiki A.Z."/>
            <person name="Baten A."/>
            <person name="Billah M."/>
            <person name="Alam M.A.U."/>
            <person name="Shawrob K.S.M."/>
            <person name="Saha S."/>
            <person name="Chowdhury M."/>
            <person name="Rahman A.H."/>
            <person name="Stear M."/>
            <person name="Miah G."/>
            <person name="Das G.B."/>
            <person name="Hossain M.M."/>
            <person name="Kumkum M."/>
            <person name="Islam M.S."/>
            <person name="Mollah A.M."/>
            <person name="Ahsan A."/>
            <person name="Tusar F."/>
            <person name="Khan M.K.I."/>
        </authorList>
    </citation>
    <scope>NUCLEOTIDE SEQUENCE [LARGE SCALE GENOMIC DNA]</scope>
</reference>
<dbReference type="Pfam" id="PF00620">
    <property type="entry name" value="RhoGAP"/>
    <property type="match status" value="1"/>
</dbReference>
<dbReference type="FunFam" id="1.10.555.10:FF:000003">
    <property type="entry name" value="Putative rho GTPase-activating protein 12"/>
    <property type="match status" value="1"/>
</dbReference>
<dbReference type="GO" id="GO:0016020">
    <property type="term" value="C:membrane"/>
    <property type="evidence" value="ECO:0007669"/>
    <property type="project" value="UniProtKB-SubCell"/>
</dbReference>
<dbReference type="PROSITE" id="PS50238">
    <property type="entry name" value="RHOGAP"/>
    <property type="match status" value="1"/>
</dbReference>
<comment type="subcellular location">
    <subcellularLocation>
        <location evidence="2">Cytoplasm</location>
    </subcellularLocation>
    <subcellularLocation>
        <location evidence="1">Membrane</location>
        <topology evidence="1">Peripheral membrane protein</topology>
    </subcellularLocation>
</comment>
<sequence length="245" mass="27966">MQLGRGLHHSASDTSDKNRVKSRLKKFITRRPSLKTLQEKGLIKDQIFGSHLHTLCERENSTVPRFVKQCIEAVEKRGLDVDGIYRVSGNLATIQKLRFIVNQGNCSISPRVFPEEKLNLDDSQWEDIHVVTGALKMFFRDLPEPLFPYSFFEQFVEAIRLSSCNFTIQKQSQFYLNSSGSFCFLSLHRIVARASKNLMSTHSLGIVFGPTLLRAENETGNMAVHMVYQNQIAELMLSAYDQIFS</sequence>
<dbReference type="GO" id="GO:0005737">
    <property type="term" value="C:cytoplasm"/>
    <property type="evidence" value="ECO:0007669"/>
    <property type="project" value="UniProtKB-SubCell"/>
</dbReference>
<keyword evidence="5" id="KW-0472">Membrane</keyword>
<dbReference type="GO" id="GO:0005096">
    <property type="term" value="F:GTPase activator activity"/>
    <property type="evidence" value="ECO:0007669"/>
    <property type="project" value="UniProtKB-KW"/>
</dbReference>
<feature type="domain" description="Rho-GAP" evidence="6">
    <location>
        <begin position="50"/>
        <end position="244"/>
    </location>
</feature>
<proteinExistence type="predicted"/>
<dbReference type="Ensembl" id="ENSCHIT00010007457.1">
    <property type="protein sequence ID" value="ENSCHIP00010005373.1"/>
    <property type="gene ID" value="ENSCHIG00010003825.1"/>
</dbReference>
<keyword evidence="3" id="KW-0343">GTPase activation</keyword>
<dbReference type="InterPro" id="IPR008936">
    <property type="entry name" value="Rho_GTPase_activation_prot"/>
</dbReference>
<dbReference type="GO" id="GO:0007165">
    <property type="term" value="P:signal transduction"/>
    <property type="evidence" value="ECO:0007669"/>
    <property type="project" value="InterPro"/>
</dbReference>
<dbReference type="SUPFAM" id="SSF48350">
    <property type="entry name" value="GTPase activation domain, GAP"/>
    <property type="match status" value="1"/>
</dbReference>
<dbReference type="SMART" id="SM00324">
    <property type="entry name" value="RhoGAP"/>
    <property type="match status" value="1"/>
</dbReference>
<dbReference type="AlphaFoldDB" id="A0A8C2NIL5"/>
<protein>
    <recommendedName>
        <fullName evidence="6">Rho-GAP domain-containing protein</fullName>
    </recommendedName>
</protein>